<proteinExistence type="predicted"/>
<organism evidence="1 2">
    <name type="scientific">Erythroxylum novogranatense</name>
    <dbReference type="NCBI Taxonomy" id="1862640"/>
    <lineage>
        <taxon>Eukaryota</taxon>
        <taxon>Viridiplantae</taxon>
        <taxon>Streptophyta</taxon>
        <taxon>Embryophyta</taxon>
        <taxon>Tracheophyta</taxon>
        <taxon>Spermatophyta</taxon>
        <taxon>Magnoliopsida</taxon>
        <taxon>eudicotyledons</taxon>
        <taxon>Gunneridae</taxon>
        <taxon>Pentapetalae</taxon>
        <taxon>rosids</taxon>
        <taxon>fabids</taxon>
        <taxon>Malpighiales</taxon>
        <taxon>Erythroxylaceae</taxon>
        <taxon>Erythroxylum</taxon>
    </lineage>
</organism>
<name>A0AAV8T2S5_9ROSI</name>
<evidence type="ECO:0000313" key="1">
    <source>
        <dbReference type="EMBL" id="KAJ8760563.1"/>
    </source>
</evidence>
<sequence length="267" mass="29199">MEDVLTEIPPPSRFFQEELNNFTPPSPPLPSPFLVFSNPKLELPLQPSLLIIALSAPSLYAFHHVPLKTLIGGLFLPETHFAGNSVSPSPTDKSCNIYALSDVDNPTLVVCVQCPVSAERANIVAKLLIGEQIIPKKVLILDSFKSQNFRGKLSPDETYAFKLESYAEKKFSSGGCSLLKGIDYFPSGSVVDGLAAALLAQCQMKITRGTLCVSWPEYGGSALTLVKGLLHKNLSDWLDLSFDGDDDDKDSRFGCVKDHPFDCELYT</sequence>
<evidence type="ECO:0000313" key="2">
    <source>
        <dbReference type="Proteomes" id="UP001159364"/>
    </source>
</evidence>
<evidence type="ECO:0008006" key="3">
    <source>
        <dbReference type="Google" id="ProtNLM"/>
    </source>
</evidence>
<comment type="caution">
    <text evidence="1">The sequence shown here is derived from an EMBL/GenBank/DDBJ whole genome shotgun (WGS) entry which is preliminary data.</text>
</comment>
<accession>A0AAV8T2S5</accession>
<reference evidence="1 2" key="1">
    <citation type="submission" date="2021-09" db="EMBL/GenBank/DDBJ databases">
        <title>Genomic insights and catalytic innovation underlie evolution of tropane alkaloids biosynthesis.</title>
        <authorList>
            <person name="Wang Y.-J."/>
            <person name="Tian T."/>
            <person name="Huang J.-P."/>
            <person name="Huang S.-X."/>
        </authorList>
    </citation>
    <scope>NUCLEOTIDE SEQUENCE [LARGE SCALE GENOMIC DNA]</scope>
    <source>
        <strain evidence="1">KIB-2018</strain>
        <tissue evidence="1">Leaf</tissue>
    </source>
</reference>
<dbReference type="Proteomes" id="UP001159364">
    <property type="component" value="Linkage Group LG07"/>
</dbReference>
<protein>
    <recommendedName>
        <fullName evidence="3">Proteasome assembly chaperone 1</fullName>
    </recommendedName>
</protein>
<dbReference type="AlphaFoldDB" id="A0AAV8T2S5"/>
<dbReference type="PANTHER" id="PTHR37227">
    <property type="entry name" value="OS01G0219000 PROTEIN"/>
    <property type="match status" value="1"/>
</dbReference>
<dbReference type="EMBL" id="JAIWQS010000007">
    <property type="protein sequence ID" value="KAJ8760563.1"/>
    <property type="molecule type" value="Genomic_DNA"/>
</dbReference>
<dbReference type="PANTHER" id="PTHR37227:SF2">
    <property type="entry name" value="OS01G0219000 PROTEIN"/>
    <property type="match status" value="1"/>
</dbReference>
<keyword evidence="2" id="KW-1185">Reference proteome</keyword>
<gene>
    <name evidence="1" type="ORF">K2173_015230</name>
</gene>